<dbReference type="InterPro" id="IPR053793">
    <property type="entry name" value="PB1-like"/>
</dbReference>
<reference evidence="12 13" key="1">
    <citation type="journal article" date="2023" name="Hortic Res">
        <title>Pangenome of water caltrop reveals structural variations and asymmetric subgenome divergence after allopolyploidization.</title>
        <authorList>
            <person name="Zhang X."/>
            <person name="Chen Y."/>
            <person name="Wang L."/>
            <person name="Yuan Y."/>
            <person name="Fang M."/>
            <person name="Shi L."/>
            <person name="Lu R."/>
            <person name="Comes H.P."/>
            <person name="Ma Y."/>
            <person name="Chen Y."/>
            <person name="Huang G."/>
            <person name="Zhou Y."/>
            <person name="Zheng Z."/>
            <person name="Qiu Y."/>
        </authorList>
    </citation>
    <scope>NUCLEOTIDE SEQUENCE [LARGE SCALE GENOMIC DNA]</scope>
    <source>
        <strain evidence="12">F231</strain>
    </source>
</reference>
<feature type="region of interest" description="Disordered" evidence="10">
    <location>
        <begin position="26"/>
        <end position="55"/>
    </location>
</feature>
<evidence type="ECO:0000313" key="13">
    <source>
        <dbReference type="Proteomes" id="UP001346149"/>
    </source>
</evidence>
<dbReference type="FunFam" id="3.10.20.90:FF:000225">
    <property type="entry name" value="Auxin-responsive protein"/>
    <property type="match status" value="1"/>
</dbReference>
<name>A0AAN7LS36_TRANT</name>
<dbReference type="SUPFAM" id="SSF54277">
    <property type="entry name" value="CAD &amp; PB1 domains"/>
    <property type="match status" value="1"/>
</dbReference>
<evidence type="ECO:0000256" key="10">
    <source>
        <dbReference type="SAM" id="MobiDB-lite"/>
    </source>
</evidence>
<comment type="caution">
    <text evidence="12">The sequence shown here is derived from an EMBL/GenBank/DDBJ whole genome shotgun (WGS) entry which is preliminary data.</text>
</comment>
<keyword evidence="5 9" id="KW-0804">Transcription</keyword>
<comment type="function">
    <text evidence="8">Aux/IAA proteins are short-lived transcriptional factors that function as repressors of early auxin response genes at low auxin concentrations. Repression is thought to result from the interaction with auxin response factors (ARFs), proteins that bind to the auxin-responsive promoter element (AuxRE). Formation of heterodimers with ARF proteins may alter their ability to modulate early auxin response genes expression.</text>
</comment>
<evidence type="ECO:0000256" key="2">
    <source>
        <dbReference type="ARBA" id="ARBA00006728"/>
    </source>
</evidence>
<proteinExistence type="inferred from homology"/>
<dbReference type="Proteomes" id="UP001346149">
    <property type="component" value="Unassembled WGS sequence"/>
</dbReference>
<keyword evidence="13" id="KW-1185">Reference proteome</keyword>
<dbReference type="Pfam" id="PF02309">
    <property type="entry name" value="AUX_IAA"/>
    <property type="match status" value="1"/>
</dbReference>
<evidence type="ECO:0000256" key="5">
    <source>
        <dbReference type="ARBA" id="ARBA00023163"/>
    </source>
</evidence>
<dbReference type="PROSITE" id="PS51745">
    <property type="entry name" value="PB1"/>
    <property type="match status" value="1"/>
</dbReference>
<comment type="subcellular location">
    <subcellularLocation>
        <location evidence="1 9">Nucleus</location>
    </subcellularLocation>
</comment>
<gene>
    <name evidence="12" type="ORF">SAY86_017903</name>
</gene>
<keyword evidence="3 9" id="KW-0678">Repressor</keyword>
<feature type="region of interest" description="Disordered" evidence="10">
    <location>
        <begin position="82"/>
        <end position="132"/>
    </location>
</feature>
<dbReference type="GO" id="GO:0005634">
    <property type="term" value="C:nucleus"/>
    <property type="evidence" value="ECO:0007669"/>
    <property type="project" value="UniProtKB-SubCell"/>
</dbReference>
<evidence type="ECO:0000256" key="7">
    <source>
        <dbReference type="ARBA" id="ARBA00023294"/>
    </source>
</evidence>
<feature type="domain" description="PB1" evidence="11">
    <location>
        <begin position="158"/>
        <end position="260"/>
    </location>
</feature>
<evidence type="ECO:0000256" key="8">
    <source>
        <dbReference type="ARBA" id="ARBA00025283"/>
    </source>
</evidence>
<evidence type="ECO:0000313" key="12">
    <source>
        <dbReference type="EMBL" id="KAK4790599.1"/>
    </source>
</evidence>
<evidence type="ECO:0000256" key="4">
    <source>
        <dbReference type="ARBA" id="ARBA00023015"/>
    </source>
</evidence>
<keyword evidence="7 9" id="KW-0927">Auxin signaling pathway</keyword>
<dbReference type="EMBL" id="JAXQNO010000010">
    <property type="protein sequence ID" value="KAK4790599.1"/>
    <property type="molecule type" value="Genomic_DNA"/>
</dbReference>
<dbReference type="AlphaFoldDB" id="A0AAN7LS36"/>
<evidence type="ECO:0000256" key="3">
    <source>
        <dbReference type="ARBA" id="ARBA00022491"/>
    </source>
</evidence>
<dbReference type="InterPro" id="IPR003311">
    <property type="entry name" value="AUX_IAA"/>
</dbReference>
<comment type="subunit">
    <text evidence="9">Homodimers and heterodimers.</text>
</comment>
<keyword evidence="6 9" id="KW-0539">Nucleus</keyword>
<keyword evidence="4 9" id="KW-0805">Transcription regulation</keyword>
<dbReference type="InterPro" id="IPR033389">
    <property type="entry name" value="AUX/IAA_dom"/>
</dbReference>
<organism evidence="12 13">
    <name type="scientific">Trapa natans</name>
    <name type="common">Water chestnut</name>
    <dbReference type="NCBI Taxonomy" id="22666"/>
    <lineage>
        <taxon>Eukaryota</taxon>
        <taxon>Viridiplantae</taxon>
        <taxon>Streptophyta</taxon>
        <taxon>Embryophyta</taxon>
        <taxon>Tracheophyta</taxon>
        <taxon>Spermatophyta</taxon>
        <taxon>Magnoliopsida</taxon>
        <taxon>eudicotyledons</taxon>
        <taxon>Gunneridae</taxon>
        <taxon>Pentapetalae</taxon>
        <taxon>rosids</taxon>
        <taxon>malvids</taxon>
        <taxon>Myrtales</taxon>
        <taxon>Lythraceae</taxon>
        <taxon>Trapa</taxon>
    </lineage>
</organism>
<evidence type="ECO:0000256" key="6">
    <source>
        <dbReference type="ARBA" id="ARBA00023242"/>
    </source>
</evidence>
<feature type="compositionally biased region" description="Polar residues" evidence="10">
    <location>
        <begin position="100"/>
        <end position="109"/>
    </location>
</feature>
<comment type="similarity">
    <text evidence="2 9">Belongs to the Aux/IAA family.</text>
</comment>
<sequence length="280" mass="30400">MDGVTGKGETGPKFFCFVQGNSKDYLMSGDGGSSRKGASSSEERTLELKLGPPGGEEEFWAIKEYGKSSYFSHVASVQKGINNNMNSGQKFSADPAPKANGSSGSQKRTASPVMGWPPIRSSRRNLSSSSSLKLPPKFPHVVQDKISLEKPAENKGKGLFVKINMEGVPIGRKVNLKACDSYEKLASSVDQLFRGLLAAQWDSTGIETKQDNEKPISGVLDGSGEYTLVYEDNEGDMILVGDVPWDMFVSTVKRLHVLKSSELSATNFNQNKQEKGSFKT</sequence>
<dbReference type="PANTHER" id="PTHR31734:SF2">
    <property type="entry name" value="AUXIN-RESPONSIVE PROTEIN IAA26"/>
    <property type="match status" value="1"/>
</dbReference>
<dbReference type="PANTHER" id="PTHR31734">
    <property type="entry name" value="AUXIN-RESPONSIVE PROTEIN IAA17"/>
    <property type="match status" value="1"/>
</dbReference>
<protein>
    <recommendedName>
        <fullName evidence="9">Auxin-responsive protein</fullName>
    </recommendedName>
</protein>
<dbReference type="GO" id="GO:0006355">
    <property type="term" value="P:regulation of DNA-templated transcription"/>
    <property type="evidence" value="ECO:0007669"/>
    <property type="project" value="InterPro"/>
</dbReference>
<evidence type="ECO:0000256" key="1">
    <source>
        <dbReference type="ARBA" id="ARBA00004123"/>
    </source>
</evidence>
<dbReference type="Gene3D" id="3.10.20.90">
    <property type="entry name" value="Phosphatidylinositol 3-kinase Catalytic Subunit, Chain A, domain 1"/>
    <property type="match status" value="1"/>
</dbReference>
<accession>A0AAN7LS36</accession>
<dbReference type="GO" id="GO:0009734">
    <property type="term" value="P:auxin-activated signaling pathway"/>
    <property type="evidence" value="ECO:0007669"/>
    <property type="project" value="UniProtKB-UniRule"/>
</dbReference>
<evidence type="ECO:0000256" key="9">
    <source>
        <dbReference type="RuleBase" id="RU004549"/>
    </source>
</evidence>
<evidence type="ECO:0000259" key="11">
    <source>
        <dbReference type="PROSITE" id="PS51745"/>
    </source>
</evidence>